<evidence type="ECO:0000313" key="2">
    <source>
        <dbReference type="Proteomes" id="UP000001396"/>
    </source>
</evidence>
<dbReference type="RefSeq" id="XP_020438159.1">
    <property type="nucleotide sequence ID" value="XM_020572301.1"/>
</dbReference>
<keyword evidence="2" id="KW-1185">Reference proteome</keyword>
<dbReference type="InterPro" id="IPR008615">
    <property type="entry name" value="FNIP"/>
</dbReference>
<evidence type="ECO:0008006" key="3">
    <source>
        <dbReference type="Google" id="ProtNLM"/>
    </source>
</evidence>
<accession>D3AYM6</accession>
<dbReference type="PANTHER" id="PTHR32134">
    <property type="entry name" value="FNIP REPEAT-CONTAINING PROTEIN"/>
    <property type="match status" value="1"/>
</dbReference>
<dbReference type="GeneID" id="31356819"/>
<dbReference type="Pfam" id="PF05725">
    <property type="entry name" value="FNIP"/>
    <property type="match status" value="3"/>
</dbReference>
<dbReference type="AlphaFoldDB" id="D3AYM6"/>
<dbReference type="Gene3D" id="1.20.1280.50">
    <property type="match status" value="1"/>
</dbReference>
<dbReference type="InParanoid" id="D3AYM6"/>
<protein>
    <recommendedName>
        <fullName evidence="3">COI1 F-box domain-containing protein</fullName>
    </recommendedName>
</protein>
<proteinExistence type="predicted"/>
<comment type="caution">
    <text evidence="1">The sequence shown here is derived from an EMBL/GenBank/DDBJ whole genome shotgun (WGS) entry which is preliminary data.</text>
</comment>
<dbReference type="Proteomes" id="UP000001396">
    <property type="component" value="Unassembled WGS sequence"/>
</dbReference>
<dbReference type="InterPro" id="IPR051251">
    <property type="entry name" value="STK_FNIP-Repeat"/>
</dbReference>
<reference evidence="1 2" key="1">
    <citation type="journal article" date="2011" name="Genome Res.">
        <title>Phylogeny-wide analysis of social amoeba genomes highlights ancient origins for complex intercellular communication.</title>
        <authorList>
            <person name="Heidel A.J."/>
            <person name="Lawal H.M."/>
            <person name="Felder M."/>
            <person name="Schilde C."/>
            <person name="Helps N.R."/>
            <person name="Tunggal B."/>
            <person name="Rivero F."/>
            <person name="John U."/>
            <person name="Schleicher M."/>
            <person name="Eichinger L."/>
            <person name="Platzer M."/>
            <person name="Noegel A.A."/>
            <person name="Schaap P."/>
            <person name="Gloeckner G."/>
        </authorList>
    </citation>
    <scope>NUCLEOTIDE SEQUENCE [LARGE SCALE GENOMIC DNA]</scope>
    <source>
        <strain evidence="2">ATCC 26659 / Pp 5 / PN500</strain>
    </source>
</reference>
<dbReference type="EMBL" id="ADBJ01000004">
    <property type="protein sequence ID" value="EFA86053.1"/>
    <property type="molecule type" value="Genomic_DNA"/>
</dbReference>
<evidence type="ECO:0000313" key="1">
    <source>
        <dbReference type="EMBL" id="EFA86053.1"/>
    </source>
</evidence>
<name>D3AYM6_HETP5</name>
<dbReference type="PANTHER" id="PTHR32134:SF92">
    <property type="entry name" value="FNIP REPEAT-CONTAINING PROTEIN"/>
    <property type="match status" value="1"/>
</dbReference>
<gene>
    <name evidence="1" type="ORF">PPL_01289</name>
</gene>
<dbReference type="FunCoup" id="D3AYM6">
    <property type="interactions" value="162"/>
</dbReference>
<sequence length="494" mass="56857">MEIDNNENIFVNLSHLLLKNIISFINDFEDIIRFTLVCKRWFQERNSYLVFLRDGVFVDTHKLKSYHPIIQLKHNEDLYLVSEAQTVNQITPKKLTCVDFLEFRRLIVKIDGFDISNVRDQLEKSKIKEIRLPYNVPRLSAGCLPENLENLTIDSYSYPLEEGDLPASLKVLSLYQYNHPLINGSLPPKLEKLLITVFSKTPCLQVNVFPTTLTSIENCPYQLIKFVKYLPCLESFECNSISIPDDFLEPGDFPDTLTSLSLRFYTSTLQPKVIPSSIKYLTLSCYIWDLTNNSIPNESHYKYICVSDISSDIQPNHLPPNIENLEILNYNKPLLPGSLPYGVTTLSLPKISPKHITEGVFPSSIKTLYLFTYEDSESNQSERRFNSKSIPNSVEALYLGHGYSEIDPTMLPDSIRTLKIKIRDLARHGIASFKPTITLLKIGTNSQIYRIDNNNFIINSNSKLFFVNVKEFEQISEMIKKYDIILDYGLDDIF</sequence>
<organism evidence="1 2">
    <name type="scientific">Heterostelium pallidum (strain ATCC 26659 / Pp 5 / PN500)</name>
    <name type="common">Cellular slime mold</name>
    <name type="synonym">Polysphondylium pallidum</name>
    <dbReference type="NCBI Taxonomy" id="670386"/>
    <lineage>
        <taxon>Eukaryota</taxon>
        <taxon>Amoebozoa</taxon>
        <taxon>Evosea</taxon>
        <taxon>Eumycetozoa</taxon>
        <taxon>Dictyostelia</taxon>
        <taxon>Acytosteliales</taxon>
        <taxon>Acytosteliaceae</taxon>
        <taxon>Heterostelium</taxon>
    </lineage>
</organism>